<dbReference type="RefSeq" id="XP_022082959.1">
    <property type="nucleotide sequence ID" value="XM_022227267.1"/>
</dbReference>
<protein>
    <submittedName>
        <fullName evidence="3">NXPE family member 3-like</fullName>
    </submittedName>
</protein>
<dbReference type="OMA" id="WDINLAY"/>
<dbReference type="AlphaFoldDB" id="A0A8B7XQ61"/>
<dbReference type="Proteomes" id="UP000694845">
    <property type="component" value="Unplaced"/>
</dbReference>
<dbReference type="InterPro" id="IPR057106">
    <property type="entry name" value="NXPE4_C"/>
</dbReference>
<evidence type="ECO:0000259" key="1">
    <source>
        <dbReference type="Pfam" id="PF24536"/>
    </source>
</evidence>
<organism evidence="2 3">
    <name type="scientific">Acanthaster planci</name>
    <name type="common">Crown-of-thorns starfish</name>
    <dbReference type="NCBI Taxonomy" id="133434"/>
    <lineage>
        <taxon>Eukaryota</taxon>
        <taxon>Metazoa</taxon>
        <taxon>Echinodermata</taxon>
        <taxon>Eleutherozoa</taxon>
        <taxon>Asterozoa</taxon>
        <taxon>Asteroidea</taxon>
        <taxon>Valvatacea</taxon>
        <taxon>Valvatida</taxon>
        <taxon>Acanthasteridae</taxon>
        <taxon>Acanthaster</taxon>
    </lineage>
</organism>
<evidence type="ECO:0000313" key="3">
    <source>
        <dbReference type="RefSeq" id="XP_022082959.1"/>
    </source>
</evidence>
<dbReference type="PANTHER" id="PTHR16165:SF5">
    <property type="entry name" value="NXPE FAMILY MEMBER 3"/>
    <property type="match status" value="1"/>
</dbReference>
<dbReference type="KEGG" id="aplc:110975127"/>
<gene>
    <name evidence="3" type="primary">LOC110975127</name>
</gene>
<sequence>MQYQYPRPLSRTALHPRGRVQSSLVIADLDNVDHTEGNVCFKPVDHHSSGKPWDRCKTAFVEPNVTLVSPSKGNVKVGDTIHYRIDSNLAPKQDCVSGGNFWFAVLHSPRNPEASCAGFVVDHCNGSYDLFMVAAWAGNATLNLTLVHTGEAVNHLRNVVWPAKDRVSFIGYYRPAANNATENYKTWPHGVCNFRRPGNWSGACEYPYPKAMGEWRLVCDNPTGVSCETLSTMKGHGARIEGSVSTLTKDVKYLFARPNSYTRVESTAVHLTVEGTSEMVSNKLPPCRPDQPIPQFQGYWKDGVWHSLLCEMKTDWREKKRLRQCLQNRQLVLLGDSTTRQWFLNLQGMIGIQAVKPPGDVYCCNMVRVYKELNASMRFQIHPYVLASYAVDIKNTMFEVDVLDGLDDPACNYIVVLSPWAHFAQWIRDSYITRTLLIREAVLRLRKRCPGVPIVVKGPHPRNHRTSSSIIYGSDYIIRQIGLINQETLGGIGVWFLPVWDINLAYPLNNTVHMPDKVVYEELQMFLAFVCEAH</sequence>
<dbReference type="OrthoDB" id="5950832at2759"/>
<name>A0A8B7XQ61_ACAPL</name>
<reference evidence="3" key="1">
    <citation type="submission" date="2025-08" db="UniProtKB">
        <authorList>
            <consortium name="RefSeq"/>
        </authorList>
    </citation>
    <scope>IDENTIFICATION</scope>
</reference>
<feature type="domain" description="NXPE C-terminal" evidence="1">
    <location>
        <begin position="305"/>
        <end position="531"/>
    </location>
</feature>
<accession>A0A8B7XQ61</accession>
<dbReference type="GeneID" id="110975127"/>
<dbReference type="PANTHER" id="PTHR16165">
    <property type="entry name" value="NXPE FAMILY MEMBER"/>
    <property type="match status" value="1"/>
</dbReference>
<keyword evidence="2" id="KW-1185">Reference proteome</keyword>
<proteinExistence type="predicted"/>
<evidence type="ECO:0000313" key="2">
    <source>
        <dbReference type="Proteomes" id="UP000694845"/>
    </source>
</evidence>
<dbReference type="Pfam" id="PF24536">
    <property type="entry name" value="NXPE4_C"/>
    <property type="match status" value="1"/>
</dbReference>